<dbReference type="EMBL" id="JBBPBM010000603">
    <property type="protein sequence ID" value="KAK8493649.1"/>
    <property type="molecule type" value="Genomic_DNA"/>
</dbReference>
<evidence type="ECO:0000313" key="2">
    <source>
        <dbReference type="EMBL" id="KAK8493649.1"/>
    </source>
</evidence>
<gene>
    <name evidence="2" type="ORF">V6N12_038607</name>
</gene>
<feature type="compositionally biased region" description="Basic and acidic residues" evidence="1">
    <location>
        <begin position="64"/>
        <end position="75"/>
    </location>
</feature>
<comment type="caution">
    <text evidence="2">The sequence shown here is derived from an EMBL/GenBank/DDBJ whole genome shotgun (WGS) entry which is preliminary data.</text>
</comment>
<evidence type="ECO:0000256" key="1">
    <source>
        <dbReference type="SAM" id="MobiDB-lite"/>
    </source>
</evidence>
<evidence type="ECO:0000313" key="3">
    <source>
        <dbReference type="Proteomes" id="UP001472677"/>
    </source>
</evidence>
<protein>
    <submittedName>
        <fullName evidence="2">Uncharacterized protein</fullName>
    </submittedName>
</protein>
<feature type="compositionally biased region" description="Polar residues" evidence="1">
    <location>
        <begin position="12"/>
        <end position="33"/>
    </location>
</feature>
<proteinExistence type="predicted"/>
<dbReference type="Proteomes" id="UP001472677">
    <property type="component" value="Unassembled WGS sequence"/>
</dbReference>
<sequence length="95" mass="11001">MPEDEVPPPLVQRQTTLAPISETRQTHTTNTSDNRSKTQKERTRHRQRDKTAEVVFGTGGTDQKPVETKPVDYDNSKFDHYNMRVKYGSSDSFRF</sequence>
<accession>A0ABR2AK70</accession>
<reference evidence="2 3" key="1">
    <citation type="journal article" date="2024" name="G3 (Bethesda)">
        <title>Genome assembly of Hibiscus sabdariffa L. provides insights into metabolisms of medicinal natural products.</title>
        <authorList>
            <person name="Kim T."/>
        </authorList>
    </citation>
    <scope>NUCLEOTIDE SEQUENCE [LARGE SCALE GENOMIC DNA]</scope>
    <source>
        <strain evidence="2">TK-2024</strain>
        <tissue evidence="2">Old leaves</tissue>
    </source>
</reference>
<organism evidence="2 3">
    <name type="scientific">Hibiscus sabdariffa</name>
    <name type="common">roselle</name>
    <dbReference type="NCBI Taxonomy" id="183260"/>
    <lineage>
        <taxon>Eukaryota</taxon>
        <taxon>Viridiplantae</taxon>
        <taxon>Streptophyta</taxon>
        <taxon>Embryophyta</taxon>
        <taxon>Tracheophyta</taxon>
        <taxon>Spermatophyta</taxon>
        <taxon>Magnoliopsida</taxon>
        <taxon>eudicotyledons</taxon>
        <taxon>Gunneridae</taxon>
        <taxon>Pentapetalae</taxon>
        <taxon>rosids</taxon>
        <taxon>malvids</taxon>
        <taxon>Malvales</taxon>
        <taxon>Malvaceae</taxon>
        <taxon>Malvoideae</taxon>
        <taxon>Hibiscus</taxon>
    </lineage>
</organism>
<keyword evidence="3" id="KW-1185">Reference proteome</keyword>
<name>A0ABR2AK70_9ROSI</name>
<feature type="region of interest" description="Disordered" evidence="1">
    <location>
        <begin position="1"/>
        <end position="75"/>
    </location>
</feature>